<accession>A0A559J483</accession>
<dbReference type="SUPFAM" id="SSF51735">
    <property type="entry name" value="NAD(P)-binding Rossmann-fold domains"/>
    <property type="match status" value="1"/>
</dbReference>
<dbReference type="InterPro" id="IPR052711">
    <property type="entry name" value="Zinc_ADH-like"/>
</dbReference>
<organism evidence="2 3">
    <name type="scientific">Paenibacillus agilis</name>
    <dbReference type="NCBI Taxonomy" id="3020863"/>
    <lineage>
        <taxon>Bacteria</taxon>
        <taxon>Bacillati</taxon>
        <taxon>Bacillota</taxon>
        <taxon>Bacilli</taxon>
        <taxon>Bacillales</taxon>
        <taxon>Paenibacillaceae</taxon>
        <taxon>Paenibacillus</taxon>
    </lineage>
</organism>
<dbReference type="PANTHER" id="PTHR45033">
    <property type="match status" value="1"/>
</dbReference>
<name>A0A559J483_9BACL</name>
<dbReference type="InterPro" id="IPR020843">
    <property type="entry name" value="ER"/>
</dbReference>
<dbReference type="EMBL" id="VNJK01000001">
    <property type="protein sequence ID" value="TVX94693.1"/>
    <property type="molecule type" value="Genomic_DNA"/>
</dbReference>
<dbReference type="InterPro" id="IPR013154">
    <property type="entry name" value="ADH-like_N"/>
</dbReference>
<proteinExistence type="predicted"/>
<dbReference type="RefSeq" id="WP_144991798.1">
    <property type="nucleotide sequence ID" value="NZ_VNJK01000001.1"/>
</dbReference>
<comment type="caution">
    <text evidence="2">The sequence shown here is derived from an EMBL/GenBank/DDBJ whole genome shotgun (WGS) entry which is preliminary data.</text>
</comment>
<sequence>MRAIVHKQVNGSEGLCMHTVANRRPNAGEVSVRIQAAGLNHRDLFIMKERGDLDKSVVLGSDGAGIVAAVGKGVEHIQVGDEVIIHPTLNWTRTNEMPEILDILGYPSDGTFGEYVIVPFTSIEKKPAYLTWEEAGVLPLAALTAYRALFTRGQLKSGEHVLITGIGGGVATYALMMAKAAGAKVTVTSRSEEKRLQALRLGADHVLASDSAWSKSLQGGKVNLIIDSIGTAVFSQFLQVLASAGRIVQFGRSSGDKVEISLSTMFRNQFSMLATSMGSAEEFRAMLQFVERHRIRPVIDRIYPFEQAVQAFKRMEAGEQFGNIGLKM</sequence>
<dbReference type="Gene3D" id="3.90.180.10">
    <property type="entry name" value="Medium-chain alcohol dehydrogenases, catalytic domain"/>
    <property type="match status" value="1"/>
</dbReference>
<dbReference type="Gene3D" id="3.40.50.720">
    <property type="entry name" value="NAD(P)-binding Rossmann-like Domain"/>
    <property type="match status" value="1"/>
</dbReference>
<protein>
    <submittedName>
        <fullName evidence="2">Zinc-binding dehydrogenase</fullName>
    </submittedName>
</protein>
<dbReference type="OrthoDB" id="9787435at2"/>
<evidence type="ECO:0000259" key="1">
    <source>
        <dbReference type="SMART" id="SM00829"/>
    </source>
</evidence>
<dbReference type="SMART" id="SM00829">
    <property type="entry name" value="PKS_ER"/>
    <property type="match status" value="1"/>
</dbReference>
<dbReference type="Pfam" id="PF00107">
    <property type="entry name" value="ADH_zinc_N"/>
    <property type="match status" value="1"/>
</dbReference>
<feature type="domain" description="Enoyl reductase (ER)" evidence="1">
    <location>
        <begin position="11"/>
        <end position="326"/>
    </location>
</feature>
<reference evidence="2 3" key="1">
    <citation type="submission" date="2019-07" db="EMBL/GenBank/DDBJ databases">
        <authorList>
            <person name="Kim J."/>
        </authorList>
    </citation>
    <scope>NUCLEOTIDE SEQUENCE [LARGE SCALE GENOMIC DNA]</scope>
    <source>
        <strain evidence="2 3">N4</strain>
    </source>
</reference>
<dbReference type="SUPFAM" id="SSF50129">
    <property type="entry name" value="GroES-like"/>
    <property type="match status" value="1"/>
</dbReference>
<dbReference type="PANTHER" id="PTHR45033:SF3">
    <property type="entry name" value="DEHYDROGENASE, PUTATIVE (AFU_ORTHOLOGUE AFUA_2G13270)-RELATED"/>
    <property type="match status" value="1"/>
</dbReference>
<dbReference type="InterPro" id="IPR011032">
    <property type="entry name" value="GroES-like_sf"/>
</dbReference>
<gene>
    <name evidence="2" type="ORF">FPZ44_11425</name>
</gene>
<evidence type="ECO:0000313" key="3">
    <source>
        <dbReference type="Proteomes" id="UP000318102"/>
    </source>
</evidence>
<dbReference type="GO" id="GO:0016491">
    <property type="term" value="F:oxidoreductase activity"/>
    <property type="evidence" value="ECO:0007669"/>
    <property type="project" value="InterPro"/>
</dbReference>
<dbReference type="Proteomes" id="UP000318102">
    <property type="component" value="Unassembled WGS sequence"/>
</dbReference>
<keyword evidence="3" id="KW-1185">Reference proteome</keyword>
<dbReference type="AlphaFoldDB" id="A0A559J483"/>
<dbReference type="Pfam" id="PF08240">
    <property type="entry name" value="ADH_N"/>
    <property type="match status" value="1"/>
</dbReference>
<dbReference type="InterPro" id="IPR013149">
    <property type="entry name" value="ADH-like_C"/>
</dbReference>
<dbReference type="InterPro" id="IPR036291">
    <property type="entry name" value="NAD(P)-bd_dom_sf"/>
</dbReference>
<evidence type="ECO:0000313" key="2">
    <source>
        <dbReference type="EMBL" id="TVX94693.1"/>
    </source>
</evidence>